<name>A0ACC3N4F4_9PEZI</name>
<keyword evidence="2" id="KW-1185">Reference proteome</keyword>
<dbReference type="Proteomes" id="UP001281147">
    <property type="component" value="Unassembled WGS sequence"/>
</dbReference>
<evidence type="ECO:0000313" key="2">
    <source>
        <dbReference type="Proteomes" id="UP001281147"/>
    </source>
</evidence>
<dbReference type="EMBL" id="JAUTXU010000091">
    <property type="protein sequence ID" value="KAK3709560.1"/>
    <property type="molecule type" value="Genomic_DNA"/>
</dbReference>
<gene>
    <name evidence="1" type="ORF">LTR37_010781</name>
</gene>
<proteinExistence type="predicted"/>
<organism evidence="1 2">
    <name type="scientific">Vermiconidia calcicola</name>
    <dbReference type="NCBI Taxonomy" id="1690605"/>
    <lineage>
        <taxon>Eukaryota</taxon>
        <taxon>Fungi</taxon>
        <taxon>Dikarya</taxon>
        <taxon>Ascomycota</taxon>
        <taxon>Pezizomycotina</taxon>
        <taxon>Dothideomycetes</taxon>
        <taxon>Dothideomycetidae</taxon>
        <taxon>Mycosphaerellales</taxon>
        <taxon>Extremaceae</taxon>
        <taxon>Vermiconidia</taxon>
    </lineage>
</organism>
<comment type="caution">
    <text evidence="1">The sequence shown here is derived from an EMBL/GenBank/DDBJ whole genome shotgun (WGS) entry which is preliminary data.</text>
</comment>
<reference evidence="1" key="1">
    <citation type="submission" date="2023-07" db="EMBL/GenBank/DDBJ databases">
        <title>Black Yeasts Isolated from many extreme environments.</title>
        <authorList>
            <person name="Coleine C."/>
            <person name="Stajich J.E."/>
            <person name="Selbmann L."/>
        </authorList>
    </citation>
    <scope>NUCLEOTIDE SEQUENCE</scope>
    <source>
        <strain evidence="1">CCFEE 5714</strain>
    </source>
</reference>
<accession>A0ACC3N4F4</accession>
<evidence type="ECO:0000313" key="1">
    <source>
        <dbReference type="EMBL" id="KAK3709560.1"/>
    </source>
</evidence>
<protein>
    <submittedName>
        <fullName evidence="1">Uncharacterized protein</fullName>
    </submittedName>
</protein>
<sequence>MSTAAVQNPTTTDESKSQRRKKGKGAGGANETSNSTAVPQAAGKEDSSLDAKDGDGMHEHPYIKELAKQIRNTQKKLSGMQKTDAVIAENPNTSLDDLVAQRKINNDQKTAALKKPGLVQQLATLEEQIGQYRKFDADYQAQLLKQKEELSVQHQKELEEAQEGSREDSRTAGEAELRKKLLIFSQFLRAAAAKRTVEEEADSEESRAFEGALLLVYGGDEKAVDTAVKLIDGADEQVPSIDGVLLPIRYTEVHQAAIEHAPFQTEESWVDSVAEANATVGEAQEAETEPPSDPTIAHAGLTELDTAAKTNGTSAAPDSITSPPQGAAGDEAGNAAGDRWDTTAAGNEKSGMEDSFEMVPRPDDEVDIPANPAAQAGDVQEKSTSWADEPPAYEMAASSNQAGEGWDVKAPGDQAASAGDSAPEPSQPLTTDGWADSAAGGANEEGDGFHPVPGRQRGRGGRGRGGEGEFRGRGRGRGRGGFRGDGEFRGRGRGGFRGNRGEGGEFRGRGGRGGGQRNAADTGPIRAS</sequence>